<protein>
    <submittedName>
        <fullName evidence="5">3-oxoacyl-[acyl-carrier-protein] synthase II</fullName>
    </submittedName>
</protein>
<proteinExistence type="inferred from homology"/>
<dbReference type="Pfam" id="PF00109">
    <property type="entry name" value="ketoacyl-synt"/>
    <property type="match status" value="1"/>
</dbReference>
<reference evidence="5 6" key="1">
    <citation type="submission" date="2016-10" db="EMBL/GenBank/DDBJ databases">
        <authorList>
            <person name="de Groot N.N."/>
        </authorList>
    </citation>
    <scope>NUCLEOTIDE SEQUENCE [LARGE SCALE GENOMIC DNA]</scope>
    <source>
        <strain evidence="5 6">CGMCC 4.7037</strain>
    </source>
</reference>
<dbReference type="AlphaFoldDB" id="A0A1H6F1W5"/>
<accession>A0A1H6F1W5</accession>
<organism evidence="5 6">
    <name type="scientific">Nonomuraea solani</name>
    <dbReference type="NCBI Taxonomy" id="1144553"/>
    <lineage>
        <taxon>Bacteria</taxon>
        <taxon>Bacillati</taxon>
        <taxon>Actinomycetota</taxon>
        <taxon>Actinomycetes</taxon>
        <taxon>Streptosporangiales</taxon>
        <taxon>Streptosporangiaceae</taxon>
        <taxon>Nonomuraea</taxon>
    </lineage>
</organism>
<comment type="similarity">
    <text evidence="1 3">Belongs to the thiolase-like superfamily. Beta-ketoacyl-ACP synthases family.</text>
</comment>
<dbReference type="InterPro" id="IPR014030">
    <property type="entry name" value="Ketoacyl_synth_N"/>
</dbReference>
<dbReference type="PANTHER" id="PTHR11712:SF347">
    <property type="entry name" value="BETA KETOACYL-ACYL CARRIER PROTEIN SYNTHASE"/>
    <property type="match status" value="1"/>
</dbReference>
<dbReference type="SUPFAM" id="SSF53901">
    <property type="entry name" value="Thiolase-like"/>
    <property type="match status" value="2"/>
</dbReference>
<dbReference type="Gene3D" id="3.40.47.10">
    <property type="match status" value="1"/>
</dbReference>
<dbReference type="EMBL" id="FNVT01000031">
    <property type="protein sequence ID" value="SEH02924.1"/>
    <property type="molecule type" value="Genomic_DNA"/>
</dbReference>
<evidence type="ECO:0000259" key="4">
    <source>
        <dbReference type="PROSITE" id="PS52004"/>
    </source>
</evidence>
<keyword evidence="6" id="KW-1185">Reference proteome</keyword>
<dbReference type="SMART" id="SM00825">
    <property type="entry name" value="PKS_KS"/>
    <property type="match status" value="1"/>
</dbReference>
<evidence type="ECO:0000256" key="2">
    <source>
        <dbReference type="ARBA" id="ARBA00022679"/>
    </source>
</evidence>
<dbReference type="Pfam" id="PF02801">
    <property type="entry name" value="Ketoacyl-synt_C"/>
    <property type="match status" value="1"/>
</dbReference>
<evidence type="ECO:0000256" key="3">
    <source>
        <dbReference type="RuleBase" id="RU003694"/>
    </source>
</evidence>
<gene>
    <name evidence="5" type="ORF">SAMN05444920_13136</name>
</gene>
<sequence length="372" mass="37252">MNVWVTGMAWSTALGDGLAGVWRRLLDGHDGFEALPSEHPLRNPLAATVADPPAGMKPSARQRILAEGTLSRALADAGGPADAYPVLGTSFGALLDDEDGDLWQWAADVAAAVGLRRPPVAVSTACSSGSDAIAVGAAAIRSGAADVSVCGAADVVTPAKRLAHTALRTMSPTRLRAFDRRADGTLLGEGAGFVVLEREEAARARGAVPYAVLAGTGAANDGAGMTAPDPGGTGAELAARRCLASCGLTVEDVAVVNAHGSGTPANDSAESAALARLFGGCERPPVVFATKGALGHTLGATGALEAVAVVLALLDGRAPPIPGLDEVIEGFPLPVATGSASRLRPGAGLSLTLGFGGFITCLAFTPGQRHAH</sequence>
<evidence type="ECO:0000313" key="5">
    <source>
        <dbReference type="EMBL" id="SEH02924.1"/>
    </source>
</evidence>
<evidence type="ECO:0000256" key="1">
    <source>
        <dbReference type="ARBA" id="ARBA00008467"/>
    </source>
</evidence>
<dbReference type="PROSITE" id="PS52004">
    <property type="entry name" value="KS3_2"/>
    <property type="match status" value="1"/>
</dbReference>
<dbReference type="GO" id="GO:0006633">
    <property type="term" value="P:fatty acid biosynthetic process"/>
    <property type="evidence" value="ECO:0007669"/>
    <property type="project" value="TreeGrafter"/>
</dbReference>
<dbReference type="GO" id="GO:0004315">
    <property type="term" value="F:3-oxoacyl-[acyl-carrier-protein] synthase activity"/>
    <property type="evidence" value="ECO:0007669"/>
    <property type="project" value="TreeGrafter"/>
</dbReference>
<dbReference type="InterPro" id="IPR020841">
    <property type="entry name" value="PKS_Beta-ketoAc_synthase_dom"/>
</dbReference>
<evidence type="ECO:0000313" key="6">
    <source>
        <dbReference type="Proteomes" id="UP000236732"/>
    </source>
</evidence>
<feature type="domain" description="Ketosynthase family 3 (KS3)" evidence="4">
    <location>
        <begin position="1"/>
        <end position="366"/>
    </location>
</feature>
<dbReference type="Proteomes" id="UP000236732">
    <property type="component" value="Unassembled WGS sequence"/>
</dbReference>
<keyword evidence="2 3" id="KW-0808">Transferase</keyword>
<dbReference type="PANTHER" id="PTHR11712">
    <property type="entry name" value="POLYKETIDE SYNTHASE-RELATED"/>
    <property type="match status" value="1"/>
</dbReference>
<dbReference type="InterPro" id="IPR016039">
    <property type="entry name" value="Thiolase-like"/>
</dbReference>
<dbReference type="InterPro" id="IPR000794">
    <property type="entry name" value="Beta-ketoacyl_synthase"/>
</dbReference>
<dbReference type="CDD" id="cd00834">
    <property type="entry name" value="KAS_I_II"/>
    <property type="match status" value="1"/>
</dbReference>
<dbReference type="RefSeq" id="WP_200824903.1">
    <property type="nucleotide sequence ID" value="NZ_FNVT01000031.1"/>
</dbReference>
<name>A0A1H6F1W5_9ACTN</name>
<dbReference type="InterPro" id="IPR014031">
    <property type="entry name" value="Ketoacyl_synth_C"/>
</dbReference>